<organism evidence="10 11">
    <name type="scientific">Acropora cervicornis</name>
    <name type="common">Staghorn coral</name>
    <dbReference type="NCBI Taxonomy" id="6130"/>
    <lineage>
        <taxon>Eukaryota</taxon>
        <taxon>Metazoa</taxon>
        <taxon>Cnidaria</taxon>
        <taxon>Anthozoa</taxon>
        <taxon>Hexacorallia</taxon>
        <taxon>Scleractinia</taxon>
        <taxon>Astrocoeniina</taxon>
        <taxon>Acroporidae</taxon>
        <taxon>Acropora</taxon>
    </lineage>
</organism>
<sequence length="583" mass="65213">MADVPPRSPVSPKTPQISPLSPRQSISKSISWSAEMDSDALFSNHTIIEIRAVEHKTRSDIERKKEDLRLMVMSFVQDIQKQCKELHSSHRCHGFGGSQSVANTESTSQTKAGFYTIASQMKLLVNTPEKGSRALLSDASQTEEMLAESLCSILLLEESSPRQVFTEFLLARKAALQEVFHPCQHATSIKSQVCEVVQIIRRSLYQIHALFCGPPQGDLNSQLLADNPALVFKTIADVIKRESSSPNSDEESLEVLFGPDFDLVTSARFLPKSVLEYRPQVRAFPSSIPRQNIHHNCSEWISMCAKDVTAGVSSLLKYIGTLKGLASVRDAVWDLLKEAILRGLLDATVSSCKNVITKSQDEISEIHSVDLDVLWERDIAMYVWHESPNDVPRSADSTLPHELDSGLALKARACTPAVQRLCKSVDCKLAALLEDCQYFISDEQKNKYPELSERKPAKRISDASFLTSNWETSFESQPFDRFGDCRQIQAFLQETCFSALNELLEFIDDIIRSHKDKLTVNSGDISSGKSQQFDTSCVDRTLNWFISTGFSLLVACVIPLFLSAVISNKLWMEVVQQMLNPEQ</sequence>
<evidence type="ECO:0000313" key="11">
    <source>
        <dbReference type="Proteomes" id="UP001249851"/>
    </source>
</evidence>
<keyword evidence="7 9" id="KW-0472">Membrane</keyword>
<comment type="subcellular location">
    <subcellularLocation>
        <location evidence="1">Golgi apparatus membrane</location>
        <topology evidence="1">Peripheral membrane protein</topology>
    </subcellularLocation>
</comment>
<feature type="transmembrane region" description="Helical" evidence="9">
    <location>
        <begin position="544"/>
        <end position="566"/>
    </location>
</feature>
<keyword evidence="9" id="KW-0812">Transmembrane</keyword>
<evidence type="ECO:0000256" key="3">
    <source>
        <dbReference type="ARBA" id="ARBA00020978"/>
    </source>
</evidence>
<proteinExistence type="inferred from homology"/>
<dbReference type="GO" id="GO:0015031">
    <property type="term" value="P:protein transport"/>
    <property type="evidence" value="ECO:0007669"/>
    <property type="project" value="UniProtKB-KW"/>
</dbReference>
<evidence type="ECO:0000256" key="6">
    <source>
        <dbReference type="ARBA" id="ARBA00023034"/>
    </source>
</evidence>
<feature type="region of interest" description="Disordered" evidence="8">
    <location>
        <begin position="1"/>
        <end position="24"/>
    </location>
</feature>
<evidence type="ECO:0000256" key="5">
    <source>
        <dbReference type="ARBA" id="ARBA00022927"/>
    </source>
</evidence>
<dbReference type="AlphaFoldDB" id="A0AAD9QNG4"/>
<evidence type="ECO:0000256" key="4">
    <source>
        <dbReference type="ARBA" id="ARBA00022448"/>
    </source>
</evidence>
<dbReference type="PANTHER" id="PTHR31658:SF0">
    <property type="entry name" value="CONSERVED OLIGOMERIC GOLGI COMPLEX SUBUNIT 1"/>
    <property type="match status" value="1"/>
</dbReference>
<evidence type="ECO:0000256" key="2">
    <source>
        <dbReference type="ARBA" id="ARBA00006653"/>
    </source>
</evidence>
<dbReference type="Proteomes" id="UP001249851">
    <property type="component" value="Unassembled WGS sequence"/>
</dbReference>
<reference evidence="10" key="2">
    <citation type="journal article" date="2023" name="Science">
        <title>Genomic signatures of disease resistance in endangered staghorn corals.</title>
        <authorList>
            <person name="Vollmer S.V."/>
            <person name="Selwyn J.D."/>
            <person name="Despard B.A."/>
            <person name="Roesel C.L."/>
        </authorList>
    </citation>
    <scope>NUCLEOTIDE SEQUENCE</scope>
    <source>
        <strain evidence="10">K2</strain>
    </source>
</reference>
<protein>
    <recommendedName>
        <fullName evidence="3">Conserved oligomeric Golgi complex subunit 1</fullName>
    </recommendedName>
</protein>
<dbReference type="PANTHER" id="PTHR31658">
    <property type="entry name" value="CONSERVED OLIGOMERIC GOLGI COMPLEX SUBUNIT 1"/>
    <property type="match status" value="1"/>
</dbReference>
<evidence type="ECO:0000313" key="10">
    <source>
        <dbReference type="EMBL" id="KAK2564405.1"/>
    </source>
</evidence>
<name>A0AAD9QNG4_ACRCE</name>
<keyword evidence="6" id="KW-0333">Golgi apparatus</keyword>
<keyword evidence="5" id="KW-0653">Protein transport</keyword>
<dbReference type="GO" id="GO:0017119">
    <property type="term" value="C:Golgi transport complex"/>
    <property type="evidence" value="ECO:0007669"/>
    <property type="project" value="InterPro"/>
</dbReference>
<evidence type="ECO:0000256" key="7">
    <source>
        <dbReference type="ARBA" id="ARBA00023136"/>
    </source>
</evidence>
<keyword evidence="4" id="KW-0813">Transport</keyword>
<evidence type="ECO:0000256" key="1">
    <source>
        <dbReference type="ARBA" id="ARBA00004395"/>
    </source>
</evidence>
<evidence type="ECO:0000256" key="9">
    <source>
        <dbReference type="SAM" id="Phobius"/>
    </source>
</evidence>
<accession>A0AAD9QNG4</accession>
<gene>
    <name evidence="10" type="ORF">P5673_011834</name>
</gene>
<dbReference type="EMBL" id="JARQWQ010000022">
    <property type="protein sequence ID" value="KAK2564405.1"/>
    <property type="molecule type" value="Genomic_DNA"/>
</dbReference>
<dbReference type="GO" id="GO:0006891">
    <property type="term" value="P:intra-Golgi vesicle-mediated transport"/>
    <property type="evidence" value="ECO:0007669"/>
    <property type="project" value="InterPro"/>
</dbReference>
<keyword evidence="11" id="KW-1185">Reference proteome</keyword>
<comment type="similarity">
    <text evidence="2">Belongs to the COG1 family.</text>
</comment>
<dbReference type="GO" id="GO:0000139">
    <property type="term" value="C:Golgi membrane"/>
    <property type="evidence" value="ECO:0007669"/>
    <property type="project" value="UniProtKB-SubCell"/>
</dbReference>
<evidence type="ECO:0000256" key="8">
    <source>
        <dbReference type="SAM" id="MobiDB-lite"/>
    </source>
</evidence>
<dbReference type="InterPro" id="IPR033370">
    <property type="entry name" value="COG1"/>
</dbReference>
<comment type="caution">
    <text evidence="10">The sequence shown here is derived from an EMBL/GenBank/DDBJ whole genome shotgun (WGS) entry which is preliminary data.</text>
</comment>
<keyword evidence="9" id="KW-1133">Transmembrane helix</keyword>
<feature type="compositionally biased region" description="Polar residues" evidence="8">
    <location>
        <begin position="11"/>
        <end position="24"/>
    </location>
</feature>
<reference evidence="10" key="1">
    <citation type="journal article" date="2023" name="G3 (Bethesda)">
        <title>Whole genome assembly and annotation of the endangered Caribbean coral Acropora cervicornis.</title>
        <authorList>
            <person name="Selwyn J.D."/>
            <person name="Vollmer S.V."/>
        </authorList>
    </citation>
    <scope>NUCLEOTIDE SEQUENCE</scope>
    <source>
        <strain evidence="10">K2</strain>
    </source>
</reference>